<proteinExistence type="inferred from homology"/>
<dbReference type="GO" id="GO:0047372">
    <property type="term" value="F:monoacylglycerol lipase activity"/>
    <property type="evidence" value="ECO:0007669"/>
    <property type="project" value="UniProtKB-EC"/>
</dbReference>
<dbReference type="EC" id="3.1.1.23" evidence="3"/>
<dbReference type="PANTHER" id="PTHR11614">
    <property type="entry name" value="PHOSPHOLIPASE-RELATED"/>
    <property type="match status" value="1"/>
</dbReference>
<dbReference type="InterPro" id="IPR051044">
    <property type="entry name" value="MAG_DAG_Lipase"/>
</dbReference>
<dbReference type="AlphaFoldDB" id="A0A8J3G3X2"/>
<dbReference type="SUPFAM" id="SSF53474">
    <property type="entry name" value="alpha/beta-Hydrolases"/>
    <property type="match status" value="1"/>
</dbReference>
<evidence type="ECO:0000256" key="4">
    <source>
        <dbReference type="ARBA" id="ARBA00071261"/>
    </source>
</evidence>
<dbReference type="FunFam" id="3.40.50.1820:FF:000117">
    <property type="entry name" value="Monoglyceride lipase, putative"/>
    <property type="match status" value="1"/>
</dbReference>
<dbReference type="Proteomes" id="UP000642809">
    <property type="component" value="Unassembled WGS sequence"/>
</dbReference>
<sequence length="299" mass="33927">MFKDKINLFLFIRKIELISIAMKHLETSYQTHDGLTLSLQAWIPDEEARASILLVHGLGEHSSRYSHLAEKLVNEGVSVFTFDGRGHGKSVSKPTAFFERYEDYLKDIDALYEKIKNYVPQKPSFIFGHSMGGGLVAAYALSFSPNTDGVLLSAPALKPDPKVSPLLIGISSIVSMVAPKLKVLKLDATKISRDEREVQKYKMDPLVYQGAIPARTGSELLKMMQSIREKSTNFKYPILLMHGTNDQMTNPLGTEEFFRSIQSKDKTFHRYEGLYHELINELEKESVIQDIVDWLNERI</sequence>
<evidence type="ECO:0000256" key="3">
    <source>
        <dbReference type="ARBA" id="ARBA00013254"/>
    </source>
</evidence>
<evidence type="ECO:0000313" key="7">
    <source>
        <dbReference type="Proteomes" id="UP000642809"/>
    </source>
</evidence>
<dbReference type="EMBL" id="BMYF01000001">
    <property type="protein sequence ID" value="GHB24925.1"/>
    <property type="molecule type" value="Genomic_DNA"/>
</dbReference>
<name>A0A8J3G3X2_9BACT</name>
<gene>
    <name evidence="6" type="ORF">GCM10008106_02100</name>
</gene>
<evidence type="ECO:0000259" key="5">
    <source>
        <dbReference type="Pfam" id="PF12146"/>
    </source>
</evidence>
<dbReference type="Gene3D" id="3.40.50.1820">
    <property type="entry name" value="alpha/beta hydrolase"/>
    <property type="match status" value="1"/>
</dbReference>
<keyword evidence="7" id="KW-1185">Reference proteome</keyword>
<reference evidence="6" key="2">
    <citation type="submission" date="2020-09" db="EMBL/GenBank/DDBJ databases">
        <authorList>
            <person name="Sun Q."/>
            <person name="Kim S."/>
        </authorList>
    </citation>
    <scope>NUCLEOTIDE SEQUENCE</scope>
    <source>
        <strain evidence="6">KCTC 23224</strain>
    </source>
</reference>
<organism evidence="6 7">
    <name type="scientific">Mongoliitalea lutea</name>
    <dbReference type="NCBI Taxonomy" id="849756"/>
    <lineage>
        <taxon>Bacteria</taxon>
        <taxon>Pseudomonadati</taxon>
        <taxon>Bacteroidota</taxon>
        <taxon>Cytophagia</taxon>
        <taxon>Cytophagales</taxon>
        <taxon>Cyclobacteriaceae</taxon>
        <taxon>Mongoliitalea</taxon>
    </lineage>
</organism>
<comment type="similarity">
    <text evidence="2">Belongs to the AB hydrolase superfamily.</text>
</comment>
<evidence type="ECO:0000256" key="1">
    <source>
        <dbReference type="ARBA" id="ARBA00001613"/>
    </source>
</evidence>
<comment type="caution">
    <text evidence="6">The sequence shown here is derived from an EMBL/GenBank/DDBJ whole genome shotgun (WGS) entry which is preliminary data.</text>
</comment>
<evidence type="ECO:0000313" key="6">
    <source>
        <dbReference type="EMBL" id="GHB24925.1"/>
    </source>
</evidence>
<feature type="domain" description="Serine aminopeptidase S33" evidence="5">
    <location>
        <begin position="47"/>
        <end position="283"/>
    </location>
</feature>
<dbReference type="Pfam" id="PF12146">
    <property type="entry name" value="Hydrolase_4"/>
    <property type="match status" value="1"/>
</dbReference>
<comment type="catalytic activity">
    <reaction evidence="1">
        <text>Hydrolyzes glycerol monoesters of long-chain fatty acids.</text>
        <dbReference type="EC" id="3.1.1.23"/>
    </reaction>
</comment>
<reference evidence="6" key="1">
    <citation type="journal article" date="2014" name="Int. J. Syst. Evol. Microbiol.">
        <title>Complete genome sequence of Corynebacterium casei LMG S-19264T (=DSM 44701T), isolated from a smear-ripened cheese.</title>
        <authorList>
            <consortium name="US DOE Joint Genome Institute (JGI-PGF)"/>
            <person name="Walter F."/>
            <person name="Albersmeier A."/>
            <person name="Kalinowski J."/>
            <person name="Ruckert C."/>
        </authorList>
    </citation>
    <scope>NUCLEOTIDE SEQUENCE</scope>
    <source>
        <strain evidence="6">KCTC 23224</strain>
    </source>
</reference>
<accession>A0A8J3G3X2</accession>
<dbReference type="InterPro" id="IPR022742">
    <property type="entry name" value="Hydrolase_4"/>
</dbReference>
<protein>
    <recommendedName>
        <fullName evidence="4">Monoacylglycerol lipase</fullName>
        <ecNumber evidence="3">3.1.1.23</ecNumber>
    </recommendedName>
</protein>
<evidence type="ECO:0000256" key="2">
    <source>
        <dbReference type="ARBA" id="ARBA00008645"/>
    </source>
</evidence>
<dbReference type="InterPro" id="IPR029058">
    <property type="entry name" value="AB_hydrolase_fold"/>
</dbReference>